<evidence type="ECO:0000256" key="2">
    <source>
        <dbReference type="ARBA" id="ARBA00022475"/>
    </source>
</evidence>
<evidence type="ECO:0000256" key="5">
    <source>
        <dbReference type="ARBA" id="ARBA00023136"/>
    </source>
</evidence>
<organism evidence="7 8">
    <name type="scientific">Nonomuraea coxensis DSM 45129</name>
    <dbReference type="NCBI Taxonomy" id="1122611"/>
    <lineage>
        <taxon>Bacteria</taxon>
        <taxon>Bacillati</taxon>
        <taxon>Actinomycetota</taxon>
        <taxon>Actinomycetes</taxon>
        <taxon>Streptosporangiales</taxon>
        <taxon>Streptosporangiaceae</taxon>
        <taxon>Nonomuraea</taxon>
    </lineage>
</organism>
<comment type="subcellular location">
    <subcellularLocation>
        <location evidence="1">Cell membrane</location>
        <topology evidence="1">Multi-pass membrane protein</topology>
    </subcellularLocation>
</comment>
<feature type="transmembrane region" description="Helical" evidence="6">
    <location>
        <begin position="92"/>
        <end position="116"/>
    </location>
</feature>
<feature type="transmembrane region" description="Helical" evidence="6">
    <location>
        <begin position="367"/>
        <end position="389"/>
    </location>
</feature>
<feature type="transmembrane region" description="Helical" evidence="6">
    <location>
        <begin position="128"/>
        <end position="146"/>
    </location>
</feature>
<keyword evidence="5 6" id="KW-0472">Membrane</keyword>
<feature type="transmembrane region" description="Helical" evidence="6">
    <location>
        <begin position="395"/>
        <end position="414"/>
    </location>
</feature>
<keyword evidence="2" id="KW-1003">Cell membrane</keyword>
<dbReference type="RefSeq" id="WP_020544431.1">
    <property type="nucleotide sequence ID" value="NZ_CP068985.1"/>
</dbReference>
<keyword evidence="8" id="KW-1185">Reference proteome</keyword>
<dbReference type="EMBL" id="CP068985">
    <property type="protein sequence ID" value="QYC40332.1"/>
    <property type="molecule type" value="Genomic_DNA"/>
</dbReference>
<evidence type="ECO:0000256" key="1">
    <source>
        <dbReference type="ARBA" id="ARBA00004651"/>
    </source>
</evidence>
<sequence length="434" mass="45017">MTPARTATSAPARVARLLAAQGRPVGPALVNAFASGISAATTLAVAWGLGAAAFGRFTVVLSIGLIVVVPMVMGLHFVMYQELPRAEPADRPALVTTALLSTLVLGIVLCVAGLTAAPVLTAVFGVDVPTLCFGLALALSLTAAYLTESFLRGLGRYALTAGLKLVVAVAYLGTSAYCLLVPGIGDAYLYLTCLIASNVLFAVAATAGFRVVPRLWSAALARTLYRHGAYLTALTALTTVLFGVDVIFLNHWAAQADVGVYSIYNNFPKRLLGVLFTDGVGLVLLPTLATMHKPTALRRIGRLSPAVFAVTALVSFAASAVFFLLLRADYPYSPGLMALSAVGIGVHTVFNLYSLALLMDGVRGARALIVAQVAGAPLVLGCQAALIAWQGLAGGLWAFALSNLVLVALIVAVCRLTYSRAETVDACPAPETSP</sequence>
<dbReference type="PANTHER" id="PTHR30250">
    <property type="entry name" value="PST FAMILY PREDICTED COLANIC ACID TRANSPORTER"/>
    <property type="match status" value="1"/>
</dbReference>
<feature type="transmembrane region" description="Helical" evidence="6">
    <location>
        <begin position="59"/>
        <end position="80"/>
    </location>
</feature>
<protein>
    <submittedName>
        <fullName evidence="7">Polysaccharide biosynthesis protein</fullName>
    </submittedName>
</protein>
<gene>
    <name evidence="7" type="ORF">Nocox_13575</name>
</gene>
<name>A0ABX8U0Y3_9ACTN</name>
<dbReference type="InterPro" id="IPR050833">
    <property type="entry name" value="Poly_Biosynth_Transport"/>
</dbReference>
<keyword evidence="3 6" id="KW-0812">Transmembrane</keyword>
<dbReference type="PANTHER" id="PTHR30250:SF11">
    <property type="entry name" value="O-ANTIGEN TRANSPORTER-RELATED"/>
    <property type="match status" value="1"/>
</dbReference>
<feature type="transmembrane region" description="Helical" evidence="6">
    <location>
        <begin position="230"/>
        <end position="251"/>
    </location>
</feature>
<feature type="transmembrane region" description="Helical" evidence="6">
    <location>
        <begin position="158"/>
        <end position="182"/>
    </location>
</feature>
<proteinExistence type="predicted"/>
<keyword evidence="4 6" id="KW-1133">Transmembrane helix</keyword>
<feature type="transmembrane region" description="Helical" evidence="6">
    <location>
        <begin position="271"/>
        <end position="291"/>
    </location>
</feature>
<feature type="transmembrane region" description="Helical" evidence="6">
    <location>
        <begin position="188"/>
        <end position="209"/>
    </location>
</feature>
<reference evidence="7 8" key="1">
    <citation type="journal article" date="2021" name="ACS Chem. Biol.">
        <title>Genomic-Led Discovery of a Novel Glycopeptide Antibiotic by Nonomuraea coxensis DSM 45129.</title>
        <authorList>
            <person name="Yushchuk O."/>
            <person name="Vior N.M."/>
            <person name="Andreo-Vidal A."/>
            <person name="Berini F."/>
            <person name="Ruckert C."/>
            <person name="Busche T."/>
            <person name="Binda E."/>
            <person name="Kalinowski J."/>
            <person name="Truman A.W."/>
            <person name="Marinelli F."/>
        </authorList>
    </citation>
    <scope>NUCLEOTIDE SEQUENCE [LARGE SCALE GENOMIC DNA]</scope>
    <source>
        <strain evidence="7 8">DSM 45129</strain>
    </source>
</reference>
<evidence type="ECO:0000256" key="4">
    <source>
        <dbReference type="ARBA" id="ARBA00022989"/>
    </source>
</evidence>
<accession>A0ABX8U0Y3</accession>
<feature type="transmembrane region" description="Helical" evidence="6">
    <location>
        <begin position="28"/>
        <end position="53"/>
    </location>
</feature>
<evidence type="ECO:0000313" key="7">
    <source>
        <dbReference type="EMBL" id="QYC40332.1"/>
    </source>
</evidence>
<feature type="transmembrane region" description="Helical" evidence="6">
    <location>
        <begin position="303"/>
        <end position="326"/>
    </location>
</feature>
<evidence type="ECO:0000313" key="8">
    <source>
        <dbReference type="Proteomes" id="UP000824681"/>
    </source>
</evidence>
<evidence type="ECO:0000256" key="3">
    <source>
        <dbReference type="ARBA" id="ARBA00022692"/>
    </source>
</evidence>
<evidence type="ECO:0000256" key="6">
    <source>
        <dbReference type="SAM" id="Phobius"/>
    </source>
</evidence>
<dbReference type="Proteomes" id="UP000824681">
    <property type="component" value="Chromosome"/>
</dbReference>
<feature type="transmembrane region" description="Helical" evidence="6">
    <location>
        <begin position="332"/>
        <end position="355"/>
    </location>
</feature>